<evidence type="ECO:0000256" key="2">
    <source>
        <dbReference type="ARBA" id="ARBA00022801"/>
    </source>
</evidence>
<feature type="transmembrane region" description="Helical" evidence="6">
    <location>
        <begin position="185"/>
        <end position="203"/>
    </location>
</feature>
<keyword evidence="6" id="KW-0812">Transmembrane</keyword>
<dbReference type="PROSITE" id="PS00138">
    <property type="entry name" value="SUBTILASE_SER"/>
    <property type="match status" value="1"/>
</dbReference>
<dbReference type="Proteomes" id="UP000295626">
    <property type="component" value="Unassembled WGS sequence"/>
</dbReference>
<evidence type="ECO:0000256" key="3">
    <source>
        <dbReference type="ARBA" id="ARBA00022825"/>
    </source>
</evidence>
<proteinExistence type="inferred from homology"/>
<dbReference type="PROSITE" id="PS51892">
    <property type="entry name" value="SUBTILASE"/>
    <property type="match status" value="1"/>
</dbReference>
<evidence type="ECO:0000256" key="5">
    <source>
        <dbReference type="SAM" id="MobiDB-lite"/>
    </source>
</evidence>
<dbReference type="SUPFAM" id="SSF52743">
    <property type="entry name" value="Subtilisin-like"/>
    <property type="match status" value="1"/>
</dbReference>
<dbReference type="Gene3D" id="3.40.50.200">
    <property type="entry name" value="Peptidase S8/S53 domain"/>
    <property type="match status" value="1"/>
</dbReference>
<dbReference type="GO" id="GO:0008233">
    <property type="term" value="F:peptidase activity"/>
    <property type="evidence" value="ECO:0007669"/>
    <property type="project" value="UniProtKB-KW"/>
</dbReference>
<protein>
    <submittedName>
        <fullName evidence="8">Type VII secretion-associated serine protease mycosin</fullName>
    </submittedName>
</protein>
<evidence type="ECO:0000256" key="4">
    <source>
        <dbReference type="PROSITE-ProRule" id="PRU01240"/>
    </source>
</evidence>
<accession>A0ABY2DCP6</accession>
<sequence>PELLGVAFEPGVVAVAGLERDTEQLWSGSITGPDTVLTAPASGLVGARPGGYWRVQGTSFAAPLVAATAALIRAKYPRMSAGDVVNRLITTARDIGPTGRDDRFGYGLVDPVAALTTDVPSVPRNPLDDNLSPGVAGFGPAPGTAPDEQAAGTGTDSLDLAAPRQQTWWTAHPAGGRDDSGPDRLWTGVAVLAALVTGAALVVRRIRHSGR</sequence>
<evidence type="ECO:0000256" key="6">
    <source>
        <dbReference type="SAM" id="Phobius"/>
    </source>
</evidence>
<feature type="domain" description="Peptidase S8/S53" evidence="7">
    <location>
        <begin position="11"/>
        <end position="107"/>
    </location>
</feature>
<keyword evidence="9" id="KW-1185">Reference proteome</keyword>
<dbReference type="InterPro" id="IPR036852">
    <property type="entry name" value="Peptidase_S8/S53_dom_sf"/>
</dbReference>
<dbReference type="InterPro" id="IPR000209">
    <property type="entry name" value="Peptidase_S8/S53_dom"/>
</dbReference>
<evidence type="ECO:0000313" key="9">
    <source>
        <dbReference type="Proteomes" id="UP000295626"/>
    </source>
</evidence>
<dbReference type="Pfam" id="PF00082">
    <property type="entry name" value="Peptidase_S8"/>
    <property type="match status" value="1"/>
</dbReference>
<gene>
    <name evidence="8" type="ORF">E1091_17890</name>
</gene>
<comment type="caution">
    <text evidence="8">The sequence shown here is derived from an EMBL/GenBank/DDBJ whole genome shotgun (WGS) entry which is preliminary data.</text>
</comment>
<name>A0ABY2DCP6_9ACTN</name>
<dbReference type="PANTHER" id="PTHR42884">
    <property type="entry name" value="PROPROTEIN CONVERTASE SUBTILISIN/KEXIN-RELATED"/>
    <property type="match status" value="1"/>
</dbReference>
<dbReference type="EMBL" id="SMKE01000876">
    <property type="protein sequence ID" value="TDB83948.1"/>
    <property type="molecule type" value="Genomic_DNA"/>
</dbReference>
<feature type="non-terminal residue" evidence="8">
    <location>
        <position position="1"/>
    </location>
</feature>
<organism evidence="8 9">
    <name type="scientific">Micromonospora fluostatini</name>
    <dbReference type="NCBI Taxonomy" id="1629071"/>
    <lineage>
        <taxon>Bacteria</taxon>
        <taxon>Bacillati</taxon>
        <taxon>Actinomycetota</taxon>
        <taxon>Actinomycetes</taxon>
        <taxon>Micromonosporales</taxon>
        <taxon>Micromonosporaceae</taxon>
        <taxon>Micromonospora</taxon>
    </lineage>
</organism>
<keyword evidence="6" id="KW-0472">Membrane</keyword>
<keyword evidence="6" id="KW-1133">Transmembrane helix</keyword>
<evidence type="ECO:0000313" key="8">
    <source>
        <dbReference type="EMBL" id="TDB83948.1"/>
    </source>
</evidence>
<evidence type="ECO:0000259" key="7">
    <source>
        <dbReference type="Pfam" id="PF00082"/>
    </source>
</evidence>
<dbReference type="InterPro" id="IPR023828">
    <property type="entry name" value="Peptidase_S8_Ser-AS"/>
</dbReference>
<dbReference type="PANTHER" id="PTHR42884:SF14">
    <property type="entry name" value="NEUROENDOCRINE CONVERTASE 1"/>
    <property type="match status" value="1"/>
</dbReference>
<keyword evidence="2" id="KW-0378">Hydrolase</keyword>
<keyword evidence="1 8" id="KW-0645">Protease</keyword>
<evidence type="ECO:0000256" key="1">
    <source>
        <dbReference type="ARBA" id="ARBA00022670"/>
    </source>
</evidence>
<comment type="caution">
    <text evidence="4">Lacks conserved residue(s) required for the propagation of feature annotation.</text>
</comment>
<comment type="similarity">
    <text evidence="4">Belongs to the peptidase S8 family.</text>
</comment>
<keyword evidence="3" id="KW-0720">Serine protease</keyword>
<reference evidence="8 9" key="1">
    <citation type="submission" date="2019-02" db="EMBL/GenBank/DDBJ databases">
        <title>Draft genome sequences of novel Actinobacteria.</title>
        <authorList>
            <person name="Sahin N."/>
            <person name="Ay H."/>
            <person name="Saygin H."/>
        </authorList>
    </citation>
    <scope>NUCLEOTIDE SEQUENCE [LARGE SCALE GENOMIC DNA]</scope>
    <source>
        <strain evidence="8 9">JCM 30529</strain>
    </source>
</reference>
<dbReference type="GO" id="GO:0006508">
    <property type="term" value="P:proteolysis"/>
    <property type="evidence" value="ECO:0007669"/>
    <property type="project" value="UniProtKB-KW"/>
</dbReference>
<feature type="region of interest" description="Disordered" evidence="5">
    <location>
        <begin position="120"/>
        <end position="156"/>
    </location>
</feature>